<organism evidence="1 2">
    <name type="scientific">Pristionchus fissidentatus</name>
    <dbReference type="NCBI Taxonomy" id="1538716"/>
    <lineage>
        <taxon>Eukaryota</taxon>
        <taxon>Metazoa</taxon>
        <taxon>Ecdysozoa</taxon>
        <taxon>Nematoda</taxon>
        <taxon>Chromadorea</taxon>
        <taxon>Rhabditida</taxon>
        <taxon>Rhabditina</taxon>
        <taxon>Diplogasteromorpha</taxon>
        <taxon>Diplogasteroidea</taxon>
        <taxon>Neodiplogasteridae</taxon>
        <taxon>Pristionchus</taxon>
    </lineage>
</organism>
<dbReference type="Proteomes" id="UP001432322">
    <property type="component" value="Unassembled WGS sequence"/>
</dbReference>
<gene>
    <name evidence="1" type="ORF">PFISCL1PPCAC_28846</name>
</gene>
<dbReference type="AlphaFoldDB" id="A0AAV5X0D1"/>
<accession>A0AAV5X0D1</accession>
<sequence length="240" mass="27704">YFIVRLSFLAHCRSLLLIFHKMVHRRIQNFAMPPTPWVPPQPKTRTWRLKNGFGLTSCIGEEIHYPGDMMTETGKVSWHIIDCAGDDVYYMDSQDRNNTSTTFSGHAINKASFTQDSFSVEFFKKTTFAVNRHSFFNFPYYICENNRERTFEIASLFTDQVITLSKALCGLSSTFEHPMFVYKDQLVVAGTKTTVQKDRGHRSYEDWNFCGSYQDKEGFTSIRLLADGDRRIPASITLPV</sequence>
<evidence type="ECO:0000313" key="1">
    <source>
        <dbReference type="EMBL" id="GMT37549.1"/>
    </source>
</evidence>
<reference evidence="1" key="1">
    <citation type="submission" date="2023-10" db="EMBL/GenBank/DDBJ databases">
        <title>Genome assembly of Pristionchus species.</title>
        <authorList>
            <person name="Yoshida K."/>
            <person name="Sommer R.J."/>
        </authorList>
    </citation>
    <scope>NUCLEOTIDE SEQUENCE</scope>
    <source>
        <strain evidence="1">RS5133</strain>
    </source>
</reference>
<keyword evidence="2" id="KW-1185">Reference proteome</keyword>
<dbReference type="EMBL" id="BTSY01000174">
    <property type="protein sequence ID" value="GMT37549.1"/>
    <property type="molecule type" value="Genomic_DNA"/>
</dbReference>
<feature type="non-terminal residue" evidence="1">
    <location>
        <position position="240"/>
    </location>
</feature>
<feature type="non-terminal residue" evidence="1">
    <location>
        <position position="1"/>
    </location>
</feature>
<protein>
    <submittedName>
        <fullName evidence="1">Uncharacterized protein</fullName>
    </submittedName>
</protein>
<comment type="caution">
    <text evidence="1">The sequence shown here is derived from an EMBL/GenBank/DDBJ whole genome shotgun (WGS) entry which is preliminary data.</text>
</comment>
<proteinExistence type="predicted"/>
<evidence type="ECO:0000313" key="2">
    <source>
        <dbReference type="Proteomes" id="UP001432322"/>
    </source>
</evidence>
<name>A0AAV5X0D1_9BILA</name>